<dbReference type="Pfam" id="PF01425">
    <property type="entry name" value="Amidase"/>
    <property type="match status" value="2"/>
</dbReference>
<dbReference type="EMBL" id="JAESJJ010000016">
    <property type="protein sequence ID" value="MBL3609653.1"/>
    <property type="molecule type" value="Genomic_DNA"/>
</dbReference>
<dbReference type="Gene3D" id="3.90.1300.10">
    <property type="entry name" value="Amidase signature (AS) domain"/>
    <property type="match status" value="1"/>
</dbReference>
<sequence length="507" mass="53751">MWHGLPRHSPRPKCPRAWGIHVREGRVQSKMHRMKAALVASWLADSTPISASDFEPWRVHSLLQRRWVSAFDIGGRLGIGALKTEWDTAACPSGRVALPPGMSTTSSPDPFNTLVEALDLPPVKDGPLNGTRFTVKDNIDIAGHRTSFGSLAWRDTHPAPVHNALCVDQLLAAGAHCVGKAVADEFTYSLDGESQFFGTPQNAKAPGRVPGGSSSGSAASVANGLADFSIGTDSGGSVRVPASLCGIWGMRPSLHRISEAGVLPFMPSVSTVGILAASLPLLEAVARVLLHSQTTPVTAPRRLLVLSDAVELALPAVQQQLRAALDEIARRTGLVAEPIRFAELVGEDAALSDCNLKALRDLQTAEFQSTVGNWIEATRPELGATFTLAYGNVQHFDRIAALESLARSERLFEQINAALPPGTIICFPTAPTVAPLKGSLDTLEAVTAFYDPTMTLTAFSGVARLPEISAPLLTAEGCPVGMSFAAGHYQDESLLMALSEMLGPQGS</sequence>
<comment type="caution">
    <text evidence="2">The sequence shown here is derived from an EMBL/GenBank/DDBJ whole genome shotgun (WGS) entry which is preliminary data.</text>
</comment>
<dbReference type="PANTHER" id="PTHR46310">
    <property type="entry name" value="AMIDASE 1"/>
    <property type="match status" value="1"/>
</dbReference>
<evidence type="ECO:0000313" key="3">
    <source>
        <dbReference type="Proteomes" id="UP000604473"/>
    </source>
</evidence>
<dbReference type="InterPro" id="IPR036928">
    <property type="entry name" value="AS_sf"/>
</dbReference>
<dbReference type="PROSITE" id="PS00571">
    <property type="entry name" value="AMIDASES"/>
    <property type="match status" value="1"/>
</dbReference>
<dbReference type="Proteomes" id="UP000604473">
    <property type="component" value="Unassembled WGS sequence"/>
</dbReference>
<evidence type="ECO:0000259" key="1">
    <source>
        <dbReference type="Pfam" id="PF01425"/>
    </source>
</evidence>
<dbReference type="RefSeq" id="WP_202249487.1">
    <property type="nucleotide sequence ID" value="NZ_JAESJJ010000016.1"/>
</dbReference>
<proteinExistence type="predicted"/>
<dbReference type="InterPro" id="IPR020556">
    <property type="entry name" value="Amidase_CS"/>
</dbReference>
<organism evidence="2 3">
    <name type="scientific">Rhodovulum sulfidophilum</name>
    <name type="common">Rhodobacter sulfidophilus</name>
    <dbReference type="NCBI Taxonomy" id="35806"/>
    <lineage>
        <taxon>Bacteria</taxon>
        <taxon>Pseudomonadati</taxon>
        <taxon>Pseudomonadota</taxon>
        <taxon>Alphaproteobacteria</taxon>
        <taxon>Rhodobacterales</taxon>
        <taxon>Paracoccaceae</taxon>
        <taxon>Rhodovulum</taxon>
    </lineage>
</organism>
<reference evidence="2 3" key="1">
    <citation type="submission" date="2021-01" db="EMBL/GenBank/DDBJ databases">
        <title>Draft genomes of Rhodovulum sulfidophilum.</title>
        <authorList>
            <person name="Guzman M.S."/>
        </authorList>
    </citation>
    <scope>NUCLEOTIDE SEQUENCE [LARGE SCALE GENOMIC DNA]</scope>
    <source>
        <strain evidence="2 3">AB35</strain>
    </source>
</reference>
<protein>
    <recommendedName>
        <fullName evidence="1">Amidase domain-containing protein</fullName>
    </recommendedName>
</protein>
<evidence type="ECO:0000313" key="2">
    <source>
        <dbReference type="EMBL" id="MBL3609653.1"/>
    </source>
</evidence>
<accession>A0ABS1RVH5</accession>
<gene>
    <name evidence="2" type="ORF">JMM60_12710</name>
</gene>
<dbReference type="SUPFAM" id="SSF75304">
    <property type="entry name" value="Amidase signature (AS) enzymes"/>
    <property type="match status" value="1"/>
</dbReference>
<keyword evidence="3" id="KW-1185">Reference proteome</keyword>
<dbReference type="InterPro" id="IPR023631">
    <property type="entry name" value="Amidase_dom"/>
</dbReference>
<name>A0ABS1RVH5_RHOSU</name>
<feature type="domain" description="Amidase" evidence="1">
    <location>
        <begin position="361"/>
        <end position="495"/>
    </location>
</feature>
<dbReference type="PANTHER" id="PTHR46310:SF7">
    <property type="entry name" value="AMIDASE 1"/>
    <property type="match status" value="1"/>
</dbReference>
<feature type="domain" description="Amidase" evidence="1">
    <location>
        <begin position="124"/>
        <end position="301"/>
    </location>
</feature>